<dbReference type="EMBL" id="JAFEMC010000003">
    <property type="protein sequence ID" value="MBM6576717.1"/>
    <property type="molecule type" value="Genomic_DNA"/>
</dbReference>
<accession>A0ABS2D713</accession>
<dbReference type="SUPFAM" id="SSF46785">
    <property type="entry name" value="Winged helix' DNA-binding domain"/>
    <property type="match status" value="1"/>
</dbReference>
<keyword evidence="1" id="KW-0805">Transcription regulation</keyword>
<dbReference type="Gene3D" id="2.60.120.10">
    <property type="entry name" value="Jelly Rolls"/>
    <property type="match status" value="1"/>
</dbReference>
<dbReference type="InterPro" id="IPR018490">
    <property type="entry name" value="cNMP-bd_dom_sf"/>
</dbReference>
<evidence type="ECO:0000256" key="1">
    <source>
        <dbReference type="ARBA" id="ARBA00023015"/>
    </source>
</evidence>
<comment type="caution">
    <text evidence="5">The sequence shown here is derived from an EMBL/GenBank/DDBJ whole genome shotgun (WGS) entry which is preliminary data.</text>
</comment>
<evidence type="ECO:0000256" key="2">
    <source>
        <dbReference type="ARBA" id="ARBA00023125"/>
    </source>
</evidence>
<dbReference type="RefSeq" id="WP_204198835.1">
    <property type="nucleotide sequence ID" value="NZ_JAFEMC010000003.1"/>
</dbReference>
<dbReference type="Gene3D" id="1.10.10.10">
    <property type="entry name" value="Winged helix-like DNA-binding domain superfamily/Winged helix DNA-binding domain"/>
    <property type="match status" value="1"/>
</dbReference>
<dbReference type="Pfam" id="PF00027">
    <property type="entry name" value="cNMP_binding"/>
    <property type="match status" value="1"/>
</dbReference>
<dbReference type="Proteomes" id="UP000763641">
    <property type="component" value="Unassembled WGS sequence"/>
</dbReference>
<dbReference type="PANTHER" id="PTHR24567">
    <property type="entry name" value="CRP FAMILY TRANSCRIPTIONAL REGULATORY PROTEIN"/>
    <property type="match status" value="1"/>
</dbReference>
<feature type="domain" description="HTH crp-type" evidence="4">
    <location>
        <begin position="144"/>
        <end position="218"/>
    </location>
</feature>
<dbReference type="SUPFAM" id="SSF51206">
    <property type="entry name" value="cAMP-binding domain-like"/>
    <property type="match status" value="1"/>
</dbReference>
<keyword evidence="3" id="KW-0804">Transcription</keyword>
<name>A0ABS2D713_9SPHN</name>
<sequence length="240" mass="27145">MEAAFLLKLQSAGRLNDGDRERLSKLCDDIRPFHARRDIIREGDRPDHVHVMIEGWSCRYKMLADGTRQITAFLVPGDFCDAQITIFDEMDHSIGSLTDCQVAFVPRALIAELTEQPAIARALWWASLVDEAVLRAWIVNMGRREAQDRIAHLICELHARLRNVGLAPGNSFELPLTQEELSDALGLTSVHVNRTLKRLREDGLMTFRRQQIVITDVPALRKIADFDPNYLHLPAGVGED</sequence>
<keyword evidence="6" id="KW-1185">Reference proteome</keyword>
<evidence type="ECO:0000259" key="4">
    <source>
        <dbReference type="PROSITE" id="PS51063"/>
    </source>
</evidence>
<dbReference type="PRINTS" id="PR00034">
    <property type="entry name" value="HTHCRP"/>
</dbReference>
<dbReference type="SMART" id="SM00419">
    <property type="entry name" value="HTH_CRP"/>
    <property type="match status" value="1"/>
</dbReference>
<evidence type="ECO:0000313" key="5">
    <source>
        <dbReference type="EMBL" id="MBM6576717.1"/>
    </source>
</evidence>
<dbReference type="Pfam" id="PF13545">
    <property type="entry name" value="HTH_Crp_2"/>
    <property type="match status" value="1"/>
</dbReference>
<dbReference type="InterPro" id="IPR036390">
    <property type="entry name" value="WH_DNA-bd_sf"/>
</dbReference>
<gene>
    <name evidence="5" type="ORF">ILT43_10050</name>
</gene>
<protein>
    <submittedName>
        <fullName evidence="5">Crp/Fnr family transcriptional regulator</fullName>
    </submittedName>
</protein>
<proteinExistence type="predicted"/>
<keyword evidence="2" id="KW-0238">DNA-binding</keyword>
<dbReference type="PANTHER" id="PTHR24567:SF68">
    <property type="entry name" value="DNA-BINDING TRANSCRIPTIONAL DUAL REGULATOR CRP"/>
    <property type="match status" value="1"/>
</dbReference>
<reference evidence="5 6" key="1">
    <citation type="submission" date="2020-12" db="EMBL/GenBank/DDBJ databases">
        <title>Sphingomonas sp.</title>
        <authorList>
            <person name="Kim M.K."/>
        </authorList>
    </citation>
    <scope>NUCLEOTIDE SEQUENCE [LARGE SCALE GENOMIC DNA]</scope>
    <source>
        <strain evidence="5 6">BT552</strain>
    </source>
</reference>
<organism evidence="5 6">
    <name type="scientific">Sphingomonas longa</name>
    <dbReference type="NCBI Taxonomy" id="2778730"/>
    <lineage>
        <taxon>Bacteria</taxon>
        <taxon>Pseudomonadati</taxon>
        <taxon>Pseudomonadota</taxon>
        <taxon>Alphaproteobacteria</taxon>
        <taxon>Sphingomonadales</taxon>
        <taxon>Sphingomonadaceae</taxon>
        <taxon>Sphingomonas</taxon>
    </lineage>
</organism>
<dbReference type="InterPro" id="IPR012318">
    <property type="entry name" value="HTH_CRP"/>
</dbReference>
<evidence type="ECO:0000256" key="3">
    <source>
        <dbReference type="ARBA" id="ARBA00023163"/>
    </source>
</evidence>
<dbReference type="CDD" id="cd00038">
    <property type="entry name" value="CAP_ED"/>
    <property type="match status" value="1"/>
</dbReference>
<dbReference type="PROSITE" id="PS51063">
    <property type="entry name" value="HTH_CRP_2"/>
    <property type="match status" value="1"/>
</dbReference>
<evidence type="ECO:0000313" key="6">
    <source>
        <dbReference type="Proteomes" id="UP000763641"/>
    </source>
</evidence>
<dbReference type="InterPro" id="IPR036388">
    <property type="entry name" value="WH-like_DNA-bd_sf"/>
</dbReference>
<dbReference type="InterPro" id="IPR014710">
    <property type="entry name" value="RmlC-like_jellyroll"/>
</dbReference>
<dbReference type="InterPro" id="IPR000595">
    <property type="entry name" value="cNMP-bd_dom"/>
</dbReference>
<dbReference type="InterPro" id="IPR050397">
    <property type="entry name" value="Env_Response_Regulators"/>
</dbReference>